<dbReference type="GO" id="GO:0004781">
    <property type="term" value="F:sulfate adenylyltransferase (ATP) activity"/>
    <property type="evidence" value="ECO:0007669"/>
    <property type="project" value="InterPro"/>
</dbReference>
<evidence type="ECO:0000256" key="1">
    <source>
        <dbReference type="ARBA" id="ARBA00005048"/>
    </source>
</evidence>
<evidence type="ECO:0000256" key="2">
    <source>
        <dbReference type="SAM" id="Coils"/>
    </source>
</evidence>
<dbReference type="AlphaFoldDB" id="A0A128EF91"/>
<dbReference type="SUPFAM" id="SSF88697">
    <property type="entry name" value="PUA domain-like"/>
    <property type="match status" value="1"/>
</dbReference>
<dbReference type="OrthoDB" id="9804504at2"/>
<protein>
    <submittedName>
        <fullName evidence="4">ATP-sulfurylase family protein</fullName>
    </submittedName>
</protein>
<dbReference type="RefSeq" id="WP_075494726.1">
    <property type="nucleotide sequence ID" value="NZ_CP053844.1"/>
</dbReference>
<dbReference type="PANTHER" id="PTHR43509">
    <property type="match status" value="1"/>
</dbReference>
<reference evidence="4 5" key="1">
    <citation type="submission" date="2016-02" db="EMBL/GenBank/DDBJ databases">
        <authorList>
            <consortium name="Pathogen Informatics"/>
        </authorList>
    </citation>
    <scope>NUCLEOTIDE SEQUENCE [LARGE SCALE GENOMIC DNA]</scope>
    <source>
        <strain evidence="4 5">RC20</strain>
    </source>
</reference>
<evidence type="ECO:0000259" key="3">
    <source>
        <dbReference type="Pfam" id="PF01747"/>
    </source>
</evidence>
<accession>A0A128EF91</accession>
<dbReference type="EMBL" id="FIZP01000003">
    <property type="protein sequence ID" value="CZE47594.1"/>
    <property type="molecule type" value="Genomic_DNA"/>
</dbReference>
<keyword evidence="2" id="KW-0175">Coiled coil</keyword>
<dbReference type="InterPro" id="IPR024951">
    <property type="entry name" value="Sulfurylase_cat_dom"/>
</dbReference>
<gene>
    <name evidence="4" type="ORF">ERS672216_00976</name>
</gene>
<dbReference type="SUPFAM" id="SSF52374">
    <property type="entry name" value="Nucleotidylyl transferase"/>
    <property type="match status" value="1"/>
</dbReference>
<dbReference type="PANTHER" id="PTHR43509:SF1">
    <property type="entry name" value="SULFATE ADENYLYLTRANSFERASE"/>
    <property type="match status" value="1"/>
</dbReference>
<dbReference type="InterPro" id="IPR015947">
    <property type="entry name" value="PUA-like_sf"/>
</dbReference>
<feature type="coiled-coil region" evidence="2">
    <location>
        <begin position="133"/>
        <end position="160"/>
    </location>
</feature>
<organism evidence="4 5">
    <name type="scientific">Campylobacter geochelonis</name>
    <dbReference type="NCBI Taxonomy" id="1780362"/>
    <lineage>
        <taxon>Bacteria</taxon>
        <taxon>Pseudomonadati</taxon>
        <taxon>Campylobacterota</taxon>
        <taxon>Epsilonproteobacteria</taxon>
        <taxon>Campylobacterales</taxon>
        <taxon>Campylobacteraceae</taxon>
        <taxon>Campylobacter</taxon>
    </lineage>
</organism>
<dbReference type="Pfam" id="PF01747">
    <property type="entry name" value="ATP-sulfurylase"/>
    <property type="match status" value="1"/>
</dbReference>
<dbReference type="Gene3D" id="3.10.400.10">
    <property type="entry name" value="Sulfate adenylyltransferase"/>
    <property type="match status" value="1"/>
</dbReference>
<dbReference type="InterPro" id="IPR014729">
    <property type="entry name" value="Rossmann-like_a/b/a_fold"/>
</dbReference>
<dbReference type="Gene3D" id="3.40.50.620">
    <property type="entry name" value="HUPs"/>
    <property type="match status" value="1"/>
</dbReference>
<proteinExistence type="predicted"/>
<evidence type="ECO:0000313" key="4">
    <source>
        <dbReference type="EMBL" id="CZE47594.1"/>
    </source>
</evidence>
<dbReference type="Proteomes" id="UP000069632">
    <property type="component" value="Unassembled WGS sequence"/>
</dbReference>
<evidence type="ECO:0000313" key="5">
    <source>
        <dbReference type="Proteomes" id="UP000069632"/>
    </source>
</evidence>
<name>A0A128EF91_9BACT</name>
<feature type="domain" description="Sulphate adenylyltransferase catalytic" evidence="3">
    <location>
        <begin position="141"/>
        <end position="347"/>
    </location>
</feature>
<comment type="pathway">
    <text evidence="1">Sulfur metabolism; hydrogen sulfide biosynthesis; sulfite from sulfate: step 1/3.</text>
</comment>
<sequence>MESIEKNRTIFINQEAYGTLLLIENQILGSFNSLMDEDEIAEVTLTGYLKKDPMPYAFIFSPGGNRNQEVVKSAKKGDKINLIKDGVVVGEIKVKSSFKYKKSWKHLNIFGANSIFNKESKDCVGSFCLSGKVKIFDNTIKKAKDEIARIKKERNIQKITALMLTANPFHRIHERLVRITIDKADLLVIFLIRSSKEDRLSFDLRYKTLKFFVENFITTEKIIIVPLKNTSLFTEHKNPELECIAAYNFGVTKVVIGQNHGGIGMFYDDNRAYTIIDRIRKDLNLEILVMPEYVYCDKCKTIVSTKTCPHGQHHHIKYHSSTIRTLLRNGILPPAILMRKEISAMILSELFPNRFANLQKMYDELFPNNGILETHSYEEFYKELANLYQTSSLT</sequence>
<keyword evidence="5" id="KW-1185">Reference proteome</keyword>